<gene>
    <name evidence="2" type="ORF">AK812_SmicGene7428</name>
</gene>
<keyword evidence="3" id="KW-1185">Reference proteome</keyword>
<feature type="compositionally biased region" description="Basic residues" evidence="1">
    <location>
        <begin position="1"/>
        <end position="15"/>
    </location>
</feature>
<reference evidence="2 3" key="1">
    <citation type="submission" date="2016-02" db="EMBL/GenBank/DDBJ databases">
        <title>Genome analysis of coral dinoflagellate symbionts highlights evolutionary adaptations to a symbiotic lifestyle.</title>
        <authorList>
            <person name="Aranda M."/>
            <person name="Li Y."/>
            <person name="Liew Y.J."/>
            <person name="Baumgarten S."/>
            <person name="Simakov O."/>
            <person name="Wilson M."/>
            <person name="Piel J."/>
            <person name="Ashoor H."/>
            <person name="Bougouffa S."/>
            <person name="Bajic V.B."/>
            <person name="Ryu T."/>
            <person name="Ravasi T."/>
            <person name="Bayer T."/>
            <person name="Micklem G."/>
            <person name="Kim H."/>
            <person name="Bhak J."/>
            <person name="Lajeunesse T.C."/>
            <person name="Voolstra C.R."/>
        </authorList>
    </citation>
    <scope>NUCLEOTIDE SEQUENCE [LARGE SCALE GENOMIC DNA]</scope>
    <source>
        <strain evidence="2 3">CCMP2467</strain>
    </source>
</reference>
<feature type="region of interest" description="Disordered" evidence="1">
    <location>
        <begin position="1"/>
        <end position="35"/>
    </location>
</feature>
<dbReference type="Proteomes" id="UP000186817">
    <property type="component" value="Unassembled WGS sequence"/>
</dbReference>
<evidence type="ECO:0000313" key="2">
    <source>
        <dbReference type="EMBL" id="OLQ09022.1"/>
    </source>
</evidence>
<dbReference type="OrthoDB" id="10272526at2759"/>
<evidence type="ECO:0000256" key="1">
    <source>
        <dbReference type="SAM" id="MobiDB-lite"/>
    </source>
</evidence>
<dbReference type="AlphaFoldDB" id="A0A1Q9ENM8"/>
<protein>
    <submittedName>
        <fullName evidence="2">Uncharacterized protein</fullName>
    </submittedName>
</protein>
<proteinExistence type="predicted"/>
<comment type="caution">
    <text evidence="2">The sequence shown here is derived from an EMBL/GenBank/DDBJ whole genome shotgun (WGS) entry which is preliminary data.</text>
</comment>
<name>A0A1Q9ENM8_SYMMI</name>
<accession>A0A1Q9ENM8</accession>
<evidence type="ECO:0000313" key="3">
    <source>
        <dbReference type="Proteomes" id="UP000186817"/>
    </source>
</evidence>
<sequence length="113" mass="12491">MSFRRLLKVPRTPKKKGVEQSATPPKVKKSRKRPLDGLASESIFVVNFVNICSPPSEAETAAKRKRGSAEIFRTAWKIRKDNGSCRAAPPTPRRSASDFVWLRVGVSVVVTGL</sequence>
<organism evidence="2 3">
    <name type="scientific">Symbiodinium microadriaticum</name>
    <name type="common">Dinoflagellate</name>
    <name type="synonym">Zooxanthella microadriatica</name>
    <dbReference type="NCBI Taxonomy" id="2951"/>
    <lineage>
        <taxon>Eukaryota</taxon>
        <taxon>Sar</taxon>
        <taxon>Alveolata</taxon>
        <taxon>Dinophyceae</taxon>
        <taxon>Suessiales</taxon>
        <taxon>Symbiodiniaceae</taxon>
        <taxon>Symbiodinium</taxon>
    </lineage>
</organism>
<dbReference type="EMBL" id="LSRX01000105">
    <property type="protein sequence ID" value="OLQ09022.1"/>
    <property type="molecule type" value="Genomic_DNA"/>
</dbReference>